<dbReference type="RefSeq" id="WP_131913144.1">
    <property type="nucleotide sequence ID" value="NZ_OU594967.1"/>
</dbReference>
<name>A0A4R1J9Q1_9GAMM</name>
<dbReference type="EMBL" id="SMGD01000014">
    <property type="protein sequence ID" value="TCK47318.1"/>
    <property type="molecule type" value="Genomic_DNA"/>
</dbReference>
<protein>
    <submittedName>
        <fullName evidence="1">Uncharacterized protein</fullName>
    </submittedName>
</protein>
<evidence type="ECO:0000313" key="2">
    <source>
        <dbReference type="Proteomes" id="UP000295565"/>
    </source>
</evidence>
<accession>A0A4R1J9Q1</accession>
<evidence type="ECO:0000313" key="1">
    <source>
        <dbReference type="EMBL" id="TCK47318.1"/>
    </source>
</evidence>
<dbReference type="Proteomes" id="UP000295565">
    <property type="component" value="Unassembled WGS sequence"/>
</dbReference>
<dbReference type="OrthoDB" id="6384945at2"/>
<reference evidence="1 2" key="1">
    <citation type="submission" date="2019-03" db="EMBL/GenBank/DDBJ databases">
        <title>Genomic Encyclopedia of Type Strains, Phase IV (KMG-IV): sequencing the most valuable type-strain genomes for metagenomic binning, comparative biology and taxonomic classification.</title>
        <authorList>
            <person name="Goeker M."/>
        </authorList>
    </citation>
    <scope>NUCLEOTIDE SEQUENCE [LARGE SCALE GENOMIC DNA]</scope>
    <source>
        <strain evidence="1 2">DSM 18577</strain>
    </source>
</reference>
<organism evidence="1 2">
    <name type="scientific">Celerinatantimonas diazotrophica</name>
    <dbReference type="NCBI Taxonomy" id="412034"/>
    <lineage>
        <taxon>Bacteria</taxon>
        <taxon>Pseudomonadati</taxon>
        <taxon>Pseudomonadota</taxon>
        <taxon>Gammaproteobacteria</taxon>
        <taxon>Celerinatantimonadaceae</taxon>
        <taxon>Celerinatantimonas</taxon>
    </lineage>
</organism>
<sequence length="186" mass="21774">MIQLQLSTTVHPALTHSDVDSYDSFRWEWSGHQFTIAQQECLLLMEQQSGYVMLFFDLTGPDYATFLRVWQRRLLAEVLTVSDLDPLSQSRLQFELLERCDQLHIGRRKTLISETMQTAVTGVQLLARHHQCLPENESDEFRWGVILNQARSFQGRTAYQHFTDNCQLWVDHIYATDESTQAIVWH</sequence>
<gene>
    <name evidence="1" type="ORF">EV690_2335</name>
</gene>
<comment type="caution">
    <text evidence="1">The sequence shown here is derived from an EMBL/GenBank/DDBJ whole genome shotgun (WGS) entry which is preliminary data.</text>
</comment>
<proteinExistence type="predicted"/>
<keyword evidence="2" id="KW-1185">Reference proteome</keyword>
<dbReference type="AlphaFoldDB" id="A0A4R1J9Q1"/>